<accession>A0A8K0N8J5</accession>
<dbReference type="EMBL" id="CM017881">
    <property type="protein sequence ID" value="KAG1361989.1"/>
    <property type="molecule type" value="Genomic_DNA"/>
</dbReference>
<evidence type="ECO:0000313" key="3">
    <source>
        <dbReference type="Proteomes" id="UP000797356"/>
    </source>
</evidence>
<dbReference type="AlphaFoldDB" id="A0A8K0N8J5"/>
<evidence type="ECO:0000313" key="2">
    <source>
        <dbReference type="EMBL" id="KAG1361989.1"/>
    </source>
</evidence>
<keyword evidence="3" id="KW-1185">Reference proteome</keyword>
<reference evidence="2" key="1">
    <citation type="journal article" date="2017" name="Gigascience">
        <title>The genome draft of coconut (Cocos nucifera).</title>
        <authorList>
            <person name="Xiao Y."/>
            <person name="Xu P."/>
            <person name="Fan H."/>
            <person name="Baudouin L."/>
            <person name="Xia W."/>
            <person name="Bocs S."/>
            <person name="Xu J."/>
            <person name="Li Q."/>
            <person name="Guo A."/>
            <person name="Zhou L."/>
            <person name="Li J."/>
            <person name="Wu Y."/>
            <person name="Ma Z."/>
            <person name="Armero A."/>
            <person name="Issali A.E."/>
            <person name="Liu N."/>
            <person name="Peng M."/>
            <person name="Yang Y."/>
        </authorList>
    </citation>
    <scope>NUCLEOTIDE SEQUENCE</scope>
    <source>
        <tissue evidence="2">Spear leaf of Hainan Tall coconut</tissue>
    </source>
</reference>
<proteinExistence type="predicted"/>
<feature type="compositionally biased region" description="Basic and acidic residues" evidence="1">
    <location>
        <begin position="1"/>
        <end position="14"/>
    </location>
</feature>
<evidence type="ECO:0000256" key="1">
    <source>
        <dbReference type="SAM" id="MobiDB-lite"/>
    </source>
</evidence>
<dbReference type="Proteomes" id="UP000797356">
    <property type="component" value="Chromosome 10"/>
</dbReference>
<gene>
    <name evidence="2" type="ORF">COCNU_10G002080</name>
</gene>
<reference evidence="2" key="2">
    <citation type="submission" date="2019-07" db="EMBL/GenBank/DDBJ databases">
        <authorList>
            <person name="Yang Y."/>
            <person name="Bocs S."/>
            <person name="Baudouin L."/>
        </authorList>
    </citation>
    <scope>NUCLEOTIDE SEQUENCE</scope>
    <source>
        <tissue evidence="2">Spear leaf of Hainan Tall coconut</tissue>
    </source>
</reference>
<organism evidence="2 3">
    <name type="scientific">Cocos nucifera</name>
    <name type="common">Coconut palm</name>
    <dbReference type="NCBI Taxonomy" id="13894"/>
    <lineage>
        <taxon>Eukaryota</taxon>
        <taxon>Viridiplantae</taxon>
        <taxon>Streptophyta</taxon>
        <taxon>Embryophyta</taxon>
        <taxon>Tracheophyta</taxon>
        <taxon>Spermatophyta</taxon>
        <taxon>Magnoliopsida</taxon>
        <taxon>Liliopsida</taxon>
        <taxon>Arecaceae</taxon>
        <taxon>Arecoideae</taxon>
        <taxon>Cocoseae</taxon>
        <taxon>Attaleinae</taxon>
        <taxon>Cocos</taxon>
    </lineage>
</organism>
<sequence length="78" mass="8895">MEWSTKRTFQEREMSTSTIPRVMLSTLDRETGCGTSHGNPSKSVKEEEEEEKEKPSASSLKAWKRNTVHCFSCCIIVL</sequence>
<protein>
    <submittedName>
        <fullName evidence="2">Uncharacterized protein</fullName>
    </submittedName>
</protein>
<comment type="caution">
    <text evidence="2">The sequence shown here is derived from an EMBL/GenBank/DDBJ whole genome shotgun (WGS) entry which is preliminary data.</text>
</comment>
<feature type="region of interest" description="Disordered" evidence="1">
    <location>
        <begin position="1"/>
        <end position="59"/>
    </location>
</feature>
<name>A0A8K0N8J5_COCNU</name>